<evidence type="ECO:0000313" key="1">
    <source>
        <dbReference type="EMBL" id="KKN96003.1"/>
    </source>
</evidence>
<dbReference type="Gene3D" id="3.90.56.10">
    <property type="entry name" value="Monooxygenase component MmoB/DmpM"/>
    <property type="match status" value="1"/>
</dbReference>
<reference evidence="1" key="1">
    <citation type="journal article" date="2015" name="Nature">
        <title>Complex archaea that bridge the gap between prokaryotes and eukaryotes.</title>
        <authorList>
            <person name="Spang A."/>
            <person name="Saw J.H."/>
            <person name="Jorgensen S.L."/>
            <person name="Zaremba-Niedzwiedzka K."/>
            <person name="Martijn J."/>
            <person name="Lind A.E."/>
            <person name="van Eijk R."/>
            <person name="Schleper C."/>
            <person name="Guy L."/>
            <person name="Ettema T.J."/>
        </authorList>
    </citation>
    <scope>NUCLEOTIDE SEQUENCE</scope>
</reference>
<dbReference type="InterPro" id="IPR036889">
    <property type="entry name" value="mOase_MmoB_DmpM_sf"/>
</dbReference>
<gene>
    <name evidence="1" type="ORF">LCGC14_0172390</name>
</gene>
<accession>A0A0F9XUI1</accession>
<dbReference type="SUPFAM" id="SSF56029">
    <property type="entry name" value="Monooxygenase (hydroxylase) regulatory protein"/>
    <property type="match status" value="1"/>
</dbReference>
<protein>
    <recommendedName>
        <fullName evidence="2">Monooxygenase component MmoB/DmpM</fullName>
    </recommendedName>
</protein>
<dbReference type="EMBL" id="LAZR01000067">
    <property type="protein sequence ID" value="KKN96003.1"/>
    <property type="molecule type" value="Genomic_DNA"/>
</dbReference>
<proteinExistence type="predicted"/>
<sequence>MSQLAFIVFQDNDNARYIVEAIAQDNPHAEVQHQPALIRIQAEKRLVINRATVEEKIGREWDVQEMLLDVISIGGNVDEDEDHFILEWKN</sequence>
<dbReference type="AlphaFoldDB" id="A0A0F9XUI1"/>
<organism evidence="1">
    <name type="scientific">marine sediment metagenome</name>
    <dbReference type="NCBI Taxonomy" id="412755"/>
    <lineage>
        <taxon>unclassified sequences</taxon>
        <taxon>metagenomes</taxon>
        <taxon>ecological metagenomes</taxon>
    </lineage>
</organism>
<comment type="caution">
    <text evidence="1">The sequence shown here is derived from an EMBL/GenBank/DDBJ whole genome shotgun (WGS) entry which is preliminary data.</text>
</comment>
<dbReference type="GO" id="GO:0004497">
    <property type="term" value="F:monooxygenase activity"/>
    <property type="evidence" value="ECO:0007669"/>
    <property type="project" value="InterPro"/>
</dbReference>
<evidence type="ECO:0008006" key="2">
    <source>
        <dbReference type="Google" id="ProtNLM"/>
    </source>
</evidence>
<dbReference type="InterPro" id="IPR003454">
    <property type="entry name" value="MOase_MmoB_DmpM"/>
</dbReference>
<dbReference type="Pfam" id="PF02406">
    <property type="entry name" value="MmoB_DmpM"/>
    <property type="match status" value="1"/>
</dbReference>
<name>A0A0F9XUI1_9ZZZZ</name>